<keyword evidence="1" id="KW-1133">Transmembrane helix</keyword>
<keyword evidence="1" id="KW-0472">Membrane</keyword>
<dbReference type="InterPro" id="IPR009589">
    <property type="entry name" value="PH_YyaB-like"/>
</dbReference>
<dbReference type="OrthoDB" id="1261156at2"/>
<protein>
    <recommendedName>
        <fullName evidence="2">Uncharacterized protein YyaB-like PH domain-containing protein</fullName>
    </recommendedName>
</protein>
<dbReference type="Pfam" id="PF06713">
    <property type="entry name" value="bPH_4"/>
    <property type="match status" value="1"/>
</dbReference>
<feature type="transmembrane region" description="Helical" evidence="1">
    <location>
        <begin position="37"/>
        <end position="54"/>
    </location>
</feature>
<accession>A0A367GR89</accession>
<keyword evidence="1" id="KW-0812">Transmembrane</keyword>
<evidence type="ECO:0000259" key="2">
    <source>
        <dbReference type="Pfam" id="PF06713"/>
    </source>
</evidence>
<dbReference type="RefSeq" id="WP_114004998.1">
    <property type="nucleotide sequence ID" value="NZ_QGDC01000004.1"/>
</dbReference>
<reference evidence="3 4" key="1">
    <citation type="submission" date="2018-05" db="EMBL/GenBank/DDBJ databases">
        <title>Mucilaginibacter hurinus sp. nov., isolated from briquette warehouse soil.</title>
        <authorList>
            <person name="Choi L."/>
        </authorList>
    </citation>
    <scope>NUCLEOTIDE SEQUENCE [LARGE SCALE GENOMIC DNA]</scope>
    <source>
        <strain evidence="3 4">ZR32</strain>
    </source>
</reference>
<gene>
    <name evidence="3" type="ORF">DJ568_09365</name>
</gene>
<keyword evidence="4" id="KW-1185">Reference proteome</keyword>
<evidence type="ECO:0000313" key="4">
    <source>
        <dbReference type="Proteomes" id="UP000253209"/>
    </source>
</evidence>
<dbReference type="GO" id="GO:0030153">
    <property type="term" value="P:bacteriocin immunity"/>
    <property type="evidence" value="ECO:0007669"/>
    <property type="project" value="InterPro"/>
</dbReference>
<evidence type="ECO:0000256" key="1">
    <source>
        <dbReference type="SAM" id="Phobius"/>
    </source>
</evidence>
<evidence type="ECO:0000313" key="3">
    <source>
        <dbReference type="EMBL" id="RCH55376.1"/>
    </source>
</evidence>
<feature type="domain" description="Uncharacterized protein YyaB-like PH" evidence="2">
    <location>
        <begin position="56"/>
        <end position="130"/>
    </location>
</feature>
<dbReference type="Proteomes" id="UP000253209">
    <property type="component" value="Unassembled WGS sequence"/>
</dbReference>
<proteinExistence type="predicted"/>
<organism evidence="3 4">
    <name type="scientific">Mucilaginibacter hurinus</name>
    <dbReference type="NCBI Taxonomy" id="2201324"/>
    <lineage>
        <taxon>Bacteria</taxon>
        <taxon>Pseudomonadati</taxon>
        <taxon>Bacteroidota</taxon>
        <taxon>Sphingobacteriia</taxon>
        <taxon>Sphingobacteriales</taxon>
        <taxon>Sphingobacteriaceae</taxon>
        <taxon>Mucilaginibacter</taxon>
    </lineage>
</organism>
<dbReference type="EMBL" id="QGDC01000004">
    <property type="protein sequence ID" value="RCH55376.1"/>
    <property type="molecule type" value="Genomic_DNA"/>
</dbReference>
<feature type="transmembrane region" description="Helical" evidence="1">
    <location>
        <begin position="12"/>
        <end position="31"/>
    </location>
</feature>
<name>A0A367GR89_9SPHI</name>
<dbReference type="AlphaFoldDB" id="A0A367GR89"/>
<sequence length="137" mass="15336">MLQNRVFRSKTGFVVWVPIALCCGIAVLAWYTDNLVLFPVLIIGFGLLLTLWLLNTSYSITADGLLKIRCFVLRIDIPIHVITKINKSKSITSAAALSSDRLEVWYNRYDSVIISPKAKDIFIAALKEVNPAIKVNL</sequence>
<comment type="caution">
    <text evidence="3">The sequence shown here is derived from an EMBL/GenBank/DDBJ whole genome shotgun (WGS) entry which is preliminary data.</text>
</comment>